<dbReference type="SUPFAM" id="SSF52540">
    <property type="entry name" value="P-loop containing nucleoside triphosphate hydrolases"/>
    <property type="match status" value="2"/>
</dbReference>
<dbReference type="GO" id="GO:0008094">
    <property type="term" value="F:ATP-dependent activity, acting on DNA"/>
    <property type="evidence" value="ECO:0007669"/>
    <property type="project" value="TreeGrafter"/>
</dbReference>
<dbReference type="GO" id="GO:0005524">
    <property type="term" value="F:ATP binding"/>
    <property type="evidence" value="ECO:0007669"/>
    <property type="project" value="UniProtKB-KW"/>
</dbReference>
<gene>
    <name evidence="7" type="ORF">POCULU_LOCUS7261</name>
</gene>
<dbReference type="AlphaFoldDB" id="A0A9N9CDV9"/>
<name>A0A9N9CDV9_9GLOM</name>
<dbReference type="SMART" id="SM00490">
    <property type="entry name" value="HELICc"/>
    <property type="match status" value="1"/>
</dbReference>
<keyword evidence="2" id="KW-0378">Hydrolase</keyword>
<dbReference type="GO" id="GO:0016787">
    <property type="term" value="F:hydrolase activity"/>
    <property type="evidence" value="ECO:0007669"/>
    <property type="project" value="UniProtKB-KW"/>
</dbReference>
<dbReference type="CDD" id="cd18008">
    <property type="entry name" value="DEXDc_SHPRH-like"/>
    <property type="match status" value="1"/>
</dbReference>
<comment type="caution">
    <text evidence="7">The sequence shown here is derived from an EMBL/GenBank/DDBJ whole genome shotgun (WGS) entry which is preliminary data.</text>
</comment>
<keyword evidence="8" id="KW-1185">Reference proteome</keyword>
<evidence type="ECO:0000259" key="6">
    <source>
        <dbReference type="PROSITE" id="PS51194"/>
    </source>
</evidence>
<feature type="non-terminal residue" evidence="7">
    <location>
        <position position="665"/>
    </location>
</feature>
<dbReference type="CDD" id="cd18793">
    <property type="entry name" value="SF2_C_SNF"/>
    <property type="match status" value="1"/>
</dbReference>
<dbReference type="InterPro" id="IPR027417">
    <property type="entry name" value="P-loop_NTPase"/>
</dbReference>
<dbReference type="GO" id="GO:0006281">
    <property type="term" value="P:DNA repair"/>
    <property type="evidence" value="ECO:0007669"/>
    <property type="project" value="TreeGrafter"/>
</dbReference>
<dbReference type="PROSITE" id="PS51192">
    <property type="entry name" value="HELICASE_ATP_BIND_1"/>
    <property type="match status" value="1"/>
</dbReference>
<keyword evidence="3" id="KW-0067">ATP-binding</keyword>
<dbReference type="Gene3D" id="3.40.50.10810">
    <property type="entry name" value="Tandem AAA-ATPase domain"/>
    <property type="match status" value="1"/>
</dbReference>
<dbReference type="EMBL" id="CAJVPJ010001588">
    <property type="protein sequence ID" value="CAG8596925.1"/>
    <property type="molecule type" value="Genomic_DNA"/>
</dbReference>
<dbReference type="PROSITE" id="PS51194">
    <property type="entry name" value="HELICASE_CTER"/>
    <property type="match status" value="1"/>
</dbReference>
<feature type="domain" description="Helicase ATP-binding" evidence="5">
    <location>
        <begin position="150"/>
        <end position="333"/>
    </location>
</feature>
<dbReference type="Pfam" id="PF00176">
    <property type="entry name" value="SNF2-rel_dom"/>
    <property type="match status" value="1"/>
</dbReference>
<dbReference type="InterPro" id="IPR000330">
    <property type="entry name" value="SNF2_N"/>
</dbReference>
<protein>
    <submittedName>
        <fullName evidence="7">2267_t:CDS:1</fullName>
    </submittedName>
</protein>
<feature type="domain" description="Helicase C-terminal" evidence="6">
    <location>
        <begin position="510"/>
        <end position="665"/>
    </location>
</feature>
<dbReference type="InterPro" id="IPR049730">
    <property type="entry name" value="SNF2/RAD54-like_C"/>
</dbReference>
<dbReference type="InterPro" id="IPR014001">
    <property type="entry name" value="Helicase_ATP-bd"/>
</dbReference>
<evidence type="ECO:0000256" key="1">
    <source>
        <dbReference type="ARBA" id="ARBA00022741"/>
    </source>
</evidence>
<keyword evidence="1" id="KW-0547">Nucleotide-binding</keyword>
<evidence type="ECO:0000256" key="4">
    <source>
        <dbReference type="SAM" id="MobiDB-lite"/>
    </source>
</evidence>
<dbReference type="GO" id="GO:0005634">
    <property type="term" value="C:nucleus"/>
    <property type="evidence" value="ECO:0007669"/>
    <property type="project" value="TreeGrafter"/>
</dbReference>
<evidence type="ECO:0000313" key="7">
    <source>
        <dbReference type="EMBL" id="CAG8596925.1"/>
    </source>
</evidence>
<dbReference type="PANTHER" id="PTHR45626">
    <property type="entry name" value="TRANSCRIPTION TERMINATION FACTOR 2-RELATED"/>
    <property type="match status" value="1"/>
</dbReference>
<dbReference type="InterPro" id="IPR038718">
    <property type="entry name" value="SNF2-like_sf"/>
</dbReference>
<dbReference type="OrthoDB" id="448448at2759"/>
<evidence type="ECO:0000256" key="2">
    <source>
        <dbReference type="ARBA" id="ARBA00022801"/>
    </source>
</evidence>
<dbReference type="Gene3D" id="3.40.50.300">
    <property type="entry name" value="P-loop containing nucleotide triphosphate hydrolases"/>
    <property type="match status" value="1"/>
</dbReference>
<reference evidence="7" key="1">
    <citation type="submission" date="2021-06" db="EMBL/GenBank/DDBJ databases">
        <authorList>
            <person name="Kallberg Y."/>
            <person name="Tangrot J."/>
            <person name="Rosling A."/>
        </authorList>
    </citation>
    <scope>NUCLEOTIDE SEQUENCE</scope>
    <source>
        <strain evidence="7">IA702</strain>
    </source>
</reference>
<evidence type="ECO:0000259" key="5">
    <source>
        <dbReference type="PROSITE" id="PS51192"/>
    </source>
</evidence>
<dbReference type="InterPro" id="IPR001650">
    <property type="entry name" value="Helicase_C-like"/>
</dbReference>
<evidence type="ECO:0000256" key="3">
    <source>
        <dbReference type="ARBA" id="ARBA00022840"/>
    </source>
</evidence>
<evidence type="ECO:0000313" key="8">
    <source>
        <dbReference type="Proteomes" id="UP000789572"/>
    </source>
</evidence>
<proteinExistence type="predicted"/>
<dbReference type="InterPro" id="IPR050628">
    <property type="entry name" value="SNF2_RAD54_helicase_TF"/>
</dbReference>
<accession>A0A9N9CDV9</accession>
<feature type="region of interest" description="Disordered" evidence="4">
    <location>
        <begin position="249"/>
        <end position="268"/>
    </location>
</feature>
<dbReference type="SMART" id="SM00487">
    <property type="entry name" value="DEXDc"/>
    <property type="match status" value="1"/>
</dbReference>
<sequence>MEPTTKQTIHSALGELTESNTQPEVFPVMHTKSQAQMKKPLEVPSWGMKLQSRTYGSENAANVGISRLGSSISGPFKPASSVRGSTMTNYDQIYDSRYSRFDPRDTQNQIRELLESIPDEVDDCALTEGTPPEMTISLMRHQMQGLNWMKDREEGKKNGGILADMGLGKTIQTLALILSSKPNQERKMTLIVAPLSLIRQWDNEITSKTKKDSLSVYLHHGPAKTKDSRKLAKYDVVITTYQVVGSEWPAPPKSKGKKKDEDNSASLKDAGPLFKAKWHRIVLDEAQYIKNRNTLAAQGCYALDGLKRWCLTGTPIQNNLDELYSLFRFLRIEPLNDYDTFKKTIMQPIQRTKNTFIDGKPLLTLPERNVENIVIQFSPEEREFYQSLANRTQLTLNRYVKEGTLNNNYTNILVLLLRLRQACNHPNLVSKEVAGKDTNDKSVSKSDEFRDQEINDLAKLMTSMAVGNSSECCAICLNRLNPSEQVHCAKCTIEIVRKATTHDGFVSSAKIDKMIEILSTTRLKNPRAKTIIFSQFASMLDLIEHPLTRAGFEFVRYDGSMPEKKRSNNLNLLREQDNITVLLLSLKCGSLGLNLTCANYVILLDVWWNPAVENQAIDRVHRIGQMSAVYVSKITVADTVEDRIMMLQQKKKELADGVLENKVVK</sequence>
<dbReference type="Proteomes" id="UP000789572">
    <property type="component" value="Unassembled WGS sequence"/>
</dbReference>
<organism evidence="7 8">
    <name type="scientific">Paraglomus occultum</name>
    <dbReference type="NCBI Taxonomy" id="144539"/>
    <lineage>
        <taxon>Eukaryota</taxon>
        <taxon>Fungi</taxon>
        <taxon>Fungi incertae sedis</taxon>
        <taxon>Mucoromycota</taxon>
        <taxon>Glomeromycotina</taxon>
        <taxon>Glomeromycetes</taxon>
        <taxon>Paraglomerales</taxon>
        <taxon>Paraglomeraceae</taxon>
        <taxon>Paraglomus</taxon>
    </lineage>
</organism>
<dbReference type="Pfam" id="PF00271">
    <property type="entry name" value="Helicase_C"/>
    <property type="match status" value="1"/>
</dbReference>